<dbReference type="OrthoDB" id="3766683at2759"/>
<dbReference type="AlphaFoldDB" id="A0A6A5ZKJ4"/>
<keyword evidence="2" id="KW-1185">Reference proteome</keyword>
<gene>
    <name evidence="1" type="ORF">BDV96DRAFT_487978</name>
</gene>
<reference evidence="1" key="1">
    <citation type="journal article" date="2020" name="Stud. Mycol.">
        <title>101 Dothideomycetes genomes: a test case for predicting lifestyles and emergence of pathogens.</title>
        <authorList>
            <person name="Haridas S."/>
            <person name="Albert R."/>
            <person name="Binder M."/>
            <person name="Bloem J."/>
            <person name="Labutti K."/>
            <person name="Salamov A."/>
            <person name="Andreopoulos B."/>
            <person name="Baker S."/>
            <person name="Barry K."/>
            <person name="Bills G."/>
            <person name="Bluhm B."/>
            <person name="Cannon C."/>
            <person name="Castanera R."/>
            <person name="Culley D."/>
            <person name="Daum C."/>
            <person name="Ezra D."/>
            <person name="Gonzalez J."/>
            <person name="Henrissat B."/>
            <person name="Kuo A."/>
            <person name="Liang C."/>
            <person name="Lipzen A."/>
            <person name="Lutzoni F."/>
            <person name="Magnuson J."/>
            <person name="Mondo S."/>
            <person name="Nolan M."/>
            <person name="Ohm R."/>
            <person name="Pangilinan J."/>
            <person name="Park H.-J."/>
            <person name="Ramirez L."/>
            <person name="Alfaro M."/>
            <person name="Sun H."/>
            <person name="Tritt A."/>
            <person name="Yoshinaga Y."/>
            <person name="Zwiers L.-H."/>
            <person name="Turgeon B."/>
            <person name="Goodwin S."/>
            <person name="Spatafora J."/>
            <person name="Crous P."/>
            <person name="Grigoriev I."/>
        </authorList>
    </citation>
    <scope>NUCLEOTIDE SEQUENCE</scope>
    <source>
        <strain evidence="1">CBS 627.86</strain>
    </source>
</reference>
<accession>A0A6A5ZKJ4</accession>
<evidence type="ECO:0000313" key="2">
    <source>
        <dbReference type="Proteomes" id="UP000799770"/>
    </source>
</evidence>
<organism evidence="1 2">
    <name type="scientific">Lophiotrema nucula</name>
    <dbReference type="NCBI Taxonomy" id="690887"/>
    <lineage>
        <taxon>Eukaryota</taxon>
        <taxon>Fungi</taxon>
        <taxon>Dikarya</taxon>
        <taxon>Ascomycota</taxon>
        <taxon>Pezizomycotina</taxon>
        <taxon>Dothideomycetes</taxon>
        <taxon>Pleosporomycetidae</taxon>
        <taxon>Pleosporales</taxon>
        <taxon>Lophiotremataceae</taxon>
        <taxon>Lophiotrema</taxon>
    </lineage>
</organism>
<name>A0A6A5ZKJ4_9PLEO</name>
<dbReference type="Proteomes" id="UP000799770">
    <property type="component" value="Unassembled WGS sequence"/>
</dbReference>
<sequence length="314" mass="36077">MADIRRFASRRLDSFKFGIITGELNLQRLLQLPDPVRKGMVENGPFIDVYLGSTRVYKRIPKVLIYAFCPDIGRFVGVENAQFAIKIPNGVSNVLSVKLAVIYMEEFVMDPRFRLAKWKVRGDVTTYIHLTELFVFIGMKKEARGLKGAIARRMASLPLRLEQVRGIWGRENKEKPSAYSTLMARNLFTFSGILQIERYMKIFDQVEDEPISFAEKLENKWRESTKGYPGDKKIALAKARHDANAFERYLEEARNLVLKQLLWTSNSLPKIDSDDPATYRLIENVKAKTPCLPGVKKIVLKEKSAESAWEDYAF</sequence>
<evidence type="ECO:0000313" key="1">
    <source>
        <dbReference type="EMBL" id="KAF2118771.1"/>
    </source>
</evidence>
<protein>
    <submittedName>
        <fullName evidence="1">Uncharacterized protein</fullName>
    </submittedName>
</protein>
<dbReference type="EMBL" id="ML977316">
    <property type="protein sequence ID" value="KAF2118771.1"/>
    <property type="molecule type" value="Genomic_DNA"/>
</dbReference>
<proteinExistence type="predicted"/>